<feature type="domain" description="Ig-like" evidence="6">
    <location>
        <begin position="247"/>
        <end position="319"/>
    </location>
</feature>
<evidence type="ECO:0000256" key="3">
    <source>
        <dbReference type="ARBA" id="ARBA00023319"/>
    </source>
</evidence>
<evidence type="ECO:0000313" key="9">
    <source>
        <dbReference type="Proteomes" id="UP001367676"/>
    </source>
</evidence>
<evidence type="ECO:0000259" key="7">
    <source>
        <dbReference type="PROSITE" id="PS50853"/>
    </source>
</evidence>
<dbReference type="SUPFAM" id="SSF48726">
    <property type="entry name" value="Immunoglobulin"/>
    <property type="match status" value="4"/>
</dbReference>
<evidence type="ECO:0000256" key="5">
    <source>
        <dbReference type="SAM" id="SignalP"/>
    </source>
</evidence>
<dbReference type="SUPFAM" id="SSF49265">
    <property type="entry name" value="Fibronectin type III"/>
    <property type="match status" value="1"/>
</dbReference>
<dbReference type="InterPro" id="IPR036116">
    <property type="entry name" value="FN3_sf"/>
</dbReference>
<reference evidence="8 9" key="1">
    <citation type="submission" date="2024-03" db="EMBL/GenBank/DDBJ databases">
        <title>Adaptation during the transition from Ophiocordyceps entomopathogen to insect associate is accompanied by gene loss and intensified selection.</title>
        <authorList>
            <person name="Ward C.M."/>
            <person name="Onetto C.A."/>
            <person name="Borneman A.R."/>
        </authorList>
    </citation>
    <scope>NUCLEOTIDE SEQUENCE [LARGE SCALE GENOMIC DNA]</scope>
    <source>
        <strain evidence="8">AWRI1</strain>
        <tissue evidence="8">Single Adult Female</tissue>
    </source>
</reference>
<feature type="region of interest" description="Disordered" evidence="4">
    <location>
        <begin position="642"/>
        <end position="683"/>
    </location>
</feature>
<dbReference type="InterPro" id="IPR003599">
    <property type="entry name" value="Ig_sub"/>
</dbReference>
<accession>A0AAN9U252</accession>
<dbReference type="InterPro" id="IPR007110">
    <property type="entry name" value="Ig-like_dom"/>
</dbReference>
<evidence type="ECO:0000256" key="2">
    <source>
        <dbReference type="ARBA" id="ARBA00023157"/>
    </source>
</evidence>
<dbReference type="GO" id="GO:0030154">
    <property type="term" value="P:cell differentiation"/>
    <property type="evidence" value="ECO:0007669"/>
    <property type="project" value="UniProtKB-ARBA"/>
</dbReference>
<keyword evidence="3" id="KW-0393">Immunoglobulin domain</keyword>
<sequence>MASSFIRVLLLCTTPAIIPSSSSAQYIGDVFGYNSAHQFVDVGLKFLEEPRDAIVAINQTVELHCRARSSLNETVSIDWFHNGKKIEDSSRMRVNNEVLKITPRKKKPSEAGVYQCTANITRGLSPAVLISRLARVEIARLSSVSNLNRVIISSVGRSIRLSCEFTSVPAANVTWTFQNQSLQLSNARYVVSIPGVLYIADVKSSDSGEYKCLVFNPCRSKPKASSSSHVKIVSSASKIEVGKGFSPHESFVKNISVVSGETLTLECSAPDGENRFVIWIFSPSFTEGGEEERIISKSKYFNILKKSNVSSVDAGLYSCAFIGDDSVIRKITEFNVTIVVPPQFTVNPKSQNVTLAFRVNFECKADGYPPPSIKWYRNGVPVQTNARVVIHSDGLKLLFASTQDFGMYQCIASNDYGTVSSSARLYMVDIANPTSPANLSCFDANSTALYLRWEQPNDRNHQPLVAFRIGNNGSAPDMPYVYVVAYHEADDQHPQEHIQPATSNSLVVDSLKPDTKYVLSVLSFQGKSGSDPSKSVVCTTSREDMTPSTSESVSCSSVECNSVSEFPITSAKMSYLKSQSVNNSAVLGNFINGRDVSINQPAPLLSGSSSGYANGFIQGYEFGNRRMFYDLESNTLREENDRLLNNSNLPSEDMRLTIPDDQDHEGGDSGYCERNQSLSPHSGYLEDDHRLRKFMDVVVDDGFYESEFQTLNKTTNSHGCELKR</sequence>
<feature type="domain" description="Fibronectin type-III" evidence="7">
    <location>
        <begin position="435"/>
        <end position="543"/>
    </location>
</feature>
<dbReference type="Pfam" id="PF00041">
    <property type="entry name" value="fn3"/>
    <property type="match status" value="1"/>
</dbReference>
<comment type="caution">
    <text evidence="8">The sequence shown here is derived from an EMBL/GenBank/DDBJ whole genome shotgun (WGS) entry which is preliminary data.</text>
</comment>
<dbReference type="PROSITE" id="PS50853">
    <property type="entry name" value="FN3"/>
    <property type="match status" value="1"/>
</dbReference>
<dbReference type="FunFam" id="2.60.40.10:FF:000032">
    <property type="entry name" value="palladin isoform X1"/>
    <property type="match status" value="1"/>
</dbReference>
<keyword evidence="9" id="KW-1185">Reference proteome</keyword>
<dbReference type="InterPro" id="IPR013783">
    <property type="entry name" value="Ig-like_fold"/>
</dbReference>
<dbReference type="CDD" id="cd00096">
    <property type="entry name" value="Ig"/>
    <property type="match status" value="1"/>
</dbReference>
<protein>
    <submittedName>
        <fullName evidence="8">Uncharacterized protein</fullName>
    </submittedName>
</protein>
<dbReference type="InterPro" id="IPR003598">
    <property type="entry name" value="Ig_sub2"/>
</dbReference>
<dbReference type="PROSITE" id="PS50835">
    <property type="entry name" value="IG_LIKE"/>
    <property type="match status" value="4"/>
</dbReference>
<feature type="domain" description="Ig-like" evidence="6">
    <location>
        <begin position="342"/>
        <end position="426"/>
    </location>
</feature>
<dbReference type="SMART" id="SM00409">
    <property type="entry name" value="IG"/>
    <property type="match status" value="4"/>
</dbReference>
<dbReference type="GO" id="GO:0016020">
    <property type="term" value="C:membrane"/>
    <property type="evidence" value="ECO:0007669"/>
    <property type="project" value="UniProtKB-SubCell"/>
</dbReference>
<keyword evidence="1" id="KW-0677">Repeat</keyword>
<evidence type="ECO:0000256" key="1">
    <source>
        <dbReference type="ARBA" id="ARBA00022737"/>
    </source>
</evidence>
<evidence type="ECO:0000256" key="4">
    <source>
        <dbReference type="SAM" id="MobiDB-lite"/>
    </source>
</evidence>
<dbReference type="PANTHER" id="PTHR44170">
    <property type="entry name" value="PROTEIN SIDEKICK"/>
    <property type="match status" value="1"/>
</dbReference>
<dbReference type="SMART" id="SM00060">
    <property type="entry name" value="FN3"/>
    <property type="match status" value="1"/>
</dbReference>
<dbReference type="InterPro" id="IPR036179">
    <property type="entry name" value="Ig-like_dom_sf"/>
</dbReference>
<feature type="domain" description="Ig-like" evidence="6">
    <location>
        <begin position="126"/>
        <end position="231"/>
    </location>
</feature>
<evidence type="ECO:0000313" key="8">
    <source>
        <dbReference type="EMBL" id="KAK7604319.1"/>
    </source>
</evidence>
<feature type="signal peptide" evidence="5">
    <location>
        <begin position="1"/>
        <end position="24"/>
    </location>
</feature>
<feature type="domain" description="Ig-like" evidence="6">
    <location>
        <begin position="15"/>
        <end position="119"/>
    </location>
</feature>
<dbReference type="AlphaFoldDB" id="A0AAN9U252"/>
<dbReference type="SMART" id="SM00408">
    <property type="entry name" value="IGc2"/>
    <property type="match status" value="3"/>
</dbReference>
<name>A0AAN9U252_9HEMI</name>
<evidence type="ECO:0000259" key="6">
    <source>
        <dbReference type="PROSITE" id="PS50835"/>
    </source>
</evidence>
<keyword evidence="2" id="KW-1015">Disulfide bond</keyword>
<dbReference type="Pfam" id="PF13927">
    <property type="entry name" value="Ig_3"/>
    <property type="match status" value="1"/>
</dbReference>
<organism evidence="8 9">
    <name type="scientific">Parthenolecanium corni</name>
    <dbReference type="NCBI Taxonomy" id="536013"/>
    <lineage>
        <taxon>Eukaryota</taxon>
        <taxon>Metazoa</taxon>
        <taxon>Ecdysozoa</taxon>
        <taxon>Arthropoda</taxon>
        <taxon>Hexapoda</taxon>
        <taxon>Insecta</taxon>
        <taxon>Pterygota</taxon>
        <taxon>Neoptera</taxon>
        <taxon>Paraneoptera</taxon>
        <taxon>Hemiptera</taxon>
        <taxon>Sternorrhyncha</taxon>
        <taxon>Coccoidea</taxon>
        <taxon>Coccidae</taxon>
        <taxon>Parthenolecanium</taxon>
    </lineage>
</organism>
<dbReference type="CDD" id="cd00063">
    <property type="entry name" value="FN3"/>
    <property type="match status" value="1"/>
</dbReference>
<dbReference type="GO" id="GO:0009653">
    <property type="term" value="P:anatomical structure morphogenesis"/>
    <property type="evidence" value="ECO:0007669"/>
    <property type="project" value="UniProtKB-ARBA"/>
</dbReference>
<dbReference type="EMBL" id="JBBCAQ010000004">
    <property type="protein sequence ID" value="KAK7604319.1"/>
    <property type="molecule type" value="Genomic_DNA"/>
</dbReference>
<dbReference type="PANTHER" id="PTHR44170:SF6">
    <property type="entry name" value="CONTACTIN"/>
    <property type="match status" value="1"/>
</dbReference>
<keyword evidence="5" id="KW-0732">Signal</keyword>
<dbReference type="GO" id="GO:0098609">
    <property type="term" value="P:cell-cell adhesion"/>
    <property type="evidence" value="ECO:0007669"/>
    <property type="project" value="TreeGrafter"/>
</dbReference>
<dbReference type="InterPro" id="IPR003961">
    <property type="entry name" value="FN3_dom"/>
</dbReference>
<dbReference type="Gene3D" id="2.60.40.10">
    <property type="entry name" value="Immunoglobulins"/>
    <property type="match status" value="5"/>
</dbReference>
<dbReference type="InterPro" id="IPR013098">
    <property type="entry name" value="Ig_I-set"/>
</dbReference>
<gene>
    <name evidence="8" type="ORF">V9T40_004592</name>
</gene>
<dbReference type="Pfam" id="PF07679">
    <property type="entry name" value="I-set"/>
    <property type="match status" value="2"/>
</dbReference>
<proteinExistence type="predicted"/>
<dbReference type="Proteomes" id="UP001367676">
    <property type="component" value="Unassembled WGS sequence"/>
</dbReference>
<feature type="chain" id="PRO_5042872246" evidence="5">
    <location>
        <begin position="25"/>
        <end position="724"/>
    </location>
</feature>